<protein>
    <submittedName>
        <fullName evidence="10">Ectoine/hydroxyectoine ABC transporter permease subunit EhuC</fullName>
    </submittedName>
</protein>
<dbReference type="RefSeq" id="WP_266604833.1">
    <property type="nucleotide sequence ID" value="NZ_JAPHNL010000319.1"/>
</dbReference>
<dbReference type="CDD" id="cd06261">
    <property type="entry name" value="TM_PBP2"/>
    <property type="match status" value="1"/>
</dbReference>
<evidence type="ECO:0000259" key="9">
    <source>
        <dbReference type="PROSITE" id="PS50928"/>
    </source>
</evidence>
<evidence type="ECO:0000256" key="7">
    <source>
        <dbReference type="ARBA" id="ARBA00023136"/>
    </source>
</evidence>
<keyword evidence="11" id="KW-1185">Reference proteome</keyword>
<dbReference type="InterPro" id="IPR014342">
    <property type="entry name" value="Ectoine_EhuC"/>
</dbReference>
<feature type="transmembrane region" description="Helical" evidence="8">
    <location>
        <begin position="78"/>
        <end position="99"/>
    </location>
</feature>
<keyword evidence="3" id="KW-1003">Cell membrane</keyword>
<feature type="transmembrane region" description="Helical" evidence="8">
    <location>
        <begin position="51"/>
        <end position="72"/>
    </location>
</feature>
<evidence type="ECO:0000256" key="1">
    <source>
        <dbReference type="ARBA" id="ARBA00004651"/>
    </source>
</evidence>
<evidence type="ECO:0000313" key="10">
    <source>
        <dbReference type="EMBL" id="MCX3063684.1"/>
    </source>
</evidence>
<comment type="similarity">
    <text evidence="8">Belongs to the binding-protein-dependent transport system permease family.</text>
</comment>
<feature type="transmembrane region" description="Helical" evidence="8">
    <location>
        <begin position="149"/>
        <end position="171"/>
    </location>
</feature>
<evidence type="ECO:0000256" key="5">
    <source>
        <dbReference type="ARBA" id="ARBA00022970"/>
    </source>
</evidence>
<comment type="subcellular location">
    <subcellularLocation>
        <location evidence="1 8">Cell membrane</location>
        <topology evidence="1 8">Multi-pass membrane protein</topology>
    </subcellularLocation>
</comment>
<evidence type="ECO:0000313" key="11">
    <source>
        <dbReference type="Proteomes" id="UP001163064"/>
    </source>
</evidence>
<accession>A0ABT3U2Z6</accession>
<sequence length="247" mass="27352">MMSAKFFENWFLPGVWLTVQITVLSALFAFVVSFVIGVLRTSRWRIVRILSGAYFEIFRSTSALVFMFWIAFTVPMLLHIKFAPMFSGILALGITYGAYGSEIVRGALAAVPAAQREAGIALNFTPMQRLRRIELPQAWPEMLPPFNNLLIELLKGTSLVSLIAVADMTFAGNLKRLVSGDSAPIYTLLLVLYFVFAFILTRVMRLLERRAKARVGQRPAQSGLRALFGGVREKSAIDPITSAGGAK</sequence>
<keyword evidence="5" id="KW-0029">Amino-acid transport</keyword>
<reference evidence="10" key="1">
    <citation type="submission" date="2022-10" db="EMBL/GenBank/DDBJ databases">
        <title>Streptomyces beihaiensis sp. nov., a chitin degrading actinobacterium, isolated from shrimp pond soil.</title>
        <authorList>
            <person name="Xie J."/>
            <person name="Shen N."/>
        </authorList>
    </citation>
    <scope>NUCLEOTIDE SEQUENCE</scope>
    <source>
        <strain evidence="10">GXMU-J5</strain>
    </source>
</reference>
<organism evidence="10 11">
    <name type="scientific">Streptomyces beihaiensis</name>
    <dbReference type="NCBI Taxonomy" id="2984495"/>
    <lineage>
        <taxon>Bacteria</taxon>
        <taxon>Bacillati</taxon>
        <taxon>Actinomycetota</taxon>
        <taxon>Actinomycetes</taxon>
        <taxon>Kitasatosporales</taxon>
        <taxon>Streptomycetaceae</taxon>
        <taxon>Streptomyces</taxon>
    </lineage>
</organism>
<dbReference type="InterPro" id="IPR043429">
    <property type="entry name" value="ArtM/GltK/GlnP/TcyL/YhdX-like"/>
</dbReference>
<feature type="transmembrane region" description="Helical" evidence="8">
    <location>
        <begin position="15"/>
        <end position="39"/>
    </location>
</feature>
<comment type="caution">
    <text evidence="10">The sequence shown here is derived from an EMBL/GenBank/DDBJ whole genome shotgun (WGS) entry which is preliminary data.</text>
</comment>
<gene>
    <name evidence="10" type="primary">ehuC</name>
    <name evidence="10" type="ORF">OFY01_28775</name>
</gene>
<evidence type="ECO:0000256" key="8">
    <source>
        <dbReference type="RuleBase" id="RU363032"/>
    </source>
</evidence>
<keyword evidence="6 8" id="KW-1133">Transmembrane helix</keyword>
<dbReference type="NCBIfam" id="TIGR03004">
    <property type="entry name" value="ectoine_ehuC"/>
    <property type="match status" value="1"/>
</dbReference>
<keyword evidence="4 8" id="KW-0812">Transmembrane</keyword>
<dbReference type="InterPro" id="IPR000515">
    <property type="entry name" value="MetI-like"/>
</dbReference>
<proteinExistence type="inferred from homology"/>
<dbReference type="Pfam" id="PF00528">
    <property type="entry name" value="BPD_transp_1"/>
    <property type="match status" value="1"/>
</dbReference>
<evidence type="ECO:0000256" key="4">
    <source>
        <dbReference type="ARBA" id="ARBA00022692"/>
    </source>
</evidence>
<feature type="domain" description="ABC transmembrane type-1" evidence="9">
    <location>
        <begin position="15"/>
        <end position="204"/>
    </location>
</feature>
<dbReference type="PROSITE" id="PS50928">
    <property type="entry name" value="ABC_TM1"/>
    <property type="match status" value="1"/>
</dbReference>
<keyword evidence="2 8" id="KW-0813">Transport</keyword>
<dbReference type="PANTHER" id="PTHR30614">
    <property type="entry name" value="MEMBRANE COMPONENT OF AMINO ACID ABC TRANSPORTER"/>
    <property type="match status" value="1"/>
</dbReference>
<dbReference type="PANTHER" id="PTHR30614:SF0">
    <property type="entry name" value="L-CYSTINE TRANSPORT SYSTEM PERMEASE PROTEIN TCYL"/>
    <property type="match status" value="1"/>
</dbReference>
<dbReference type="InterPro" id="IPR035906">
    <property type="entry name" value="MetI-like_sf"/>
</dbReference>
<evidence type="ECO:0000256" key="6">
    <source>
        <dbReference type="ARBA" id="ARBA00022989"/>
    </source>
</evidence>
<evidence type="ECO:0000256" key="3">
    <source>
        <dbReference type="ARBA" id="ARBA00022475"/>
    </source>
</evidence>
<dbReference type="EMBL" id="JAPHNL010000319">
    <property type="protein sequence ID" value="MCX3063684.1"/>
    <property type="molecule type" value="Genomic_DNA"/>
</dbReference>
<dbReference type="NCBIfam" id="TIGR01726">
    <property type="entry name" value="HEQRo_perm_3TM"/>
    <property type="match status" value="1"/>
</dbReference>
<evidence type="ECO:0000256" key="2">
    <source>
        <dbReference type="ARBA" id="ARBA00022448"/>
    </source>
</evidence>
<dbReference type="Gene3D" id="1.10.3720.10">
    <property type="entry name" value="MetI-like"/>
    <property type="match status" value="1"/>
</dbReference>
<feature type="transmembrane region" description="Helical" evidence="8">
    <location>
        <begin position="183"/>
        <end position="204"/>
    </location>
</feature>
<keyword evidence="7 8" id="KW-0472">Membrane</keyword>
<dbReference type="SUPFAM" id="SSF161098">
    <property type="entry name" value="MetI-like"/>
    <property type="match status" value="1"/>
</dbReference>
<name>A0ABT3U2Z6_9ACTN</name>
<dbReference type="InterPro" id="IPR010065">
    <property type="entry name" value="AA_ABC_transptr_permease_3TM"/>
</dbReference>
<dbReference type="Proteomes" id="UP001163064">
    <property type="component" value="Unassembled WGS sequence"/>
</dbReference>